<reference evidence="3 4" key="1">
    <citation type="submission" date="2022-12" db="EMBL/GenBank/DDBJ databases">
        <title>Two new species, Stenotrophomonas aracearum and Stenotrophomonas oahuensis, isolated from Anthurium (Araceae family) in Hawaii.</title>
        <authorList>
            <person name="Chunag S.C."/>
            <person name="Dobhal S."/>
            <person name="Alvarez A."/>
            <person name="Arif M."/>
        </authorList>
    </citation>
    <scope>NUCLEOTIDE SEQUENCE [LARGE SCALE GENOMIC DNA]</scope>
    <source>
        <strain evidence="3 4">A5588</strain>
    </source>
</reference>
<dbReference type="InterPro" id="IPR050789">
    <property type="entry name" value="Diverse_Enzym_Activities"/>
</dbReference>
<dbReference type="RefSeq" id="WP_311184356.1">
    <property type="nucleotide sequence ID" value="NZ_CP115543.1"/>
</dbReference>
<evidence type="ECO:0000313" key="4">
    <source>
        <dbReference type="Proteomes" id="UP001305421"/>
    </source>
</evidence>
<dbReference type="PANTHER" id="PTHR43283:SF7">
    <property type="entry name" value="BETA-LACTAMASE-RELATED DOMAIN-CONTAINING PROTEIN"/>
    <property type="match status" value="1"/>
</dbReference>
<keyword evidence="3" id="KW-0378">Hydrolase</keyword>
<name>A0ABY9YI96_9GAMM</name>
<gene>
    <name evidence="3" type="ORF">PDM28_07715</name>
</gene>
<dbReference type="EMBL" id="CP115543">
    <property type="protein sequence ID" value="WNH50165.1"/>
    <property type="molecule type" value="Genomic_DNA"/>
</dbReference>
<dbReference type="GO" id="GO:0016787">
    <property type="term" value="F:hydrolase activity"/>
    <property type="evidence" value="ECO:0007669"/>
    <property type="project" value="UniProtKB-KW"/>
</dbReference>
<dbReference type="Proteomes" id="UP001305421">
    <property type="component" value="Chromosome"/>
</dbReference>
<accession>A0ABY9YI96</accession>
<protein>
    <submittedName>
        <fullName evidence="3">Serine hydrolase</fullName>
    </submittedName>
</protein>
<evidence type="ECO:0000259" key="2">
    <source>
        <dbReference type="Pfam" id="PF00144"/>
    </source>
</evidence>
<organism evidence="3 4">
    <name type="scientific">Stenotrophomonas aracearum</name>
    <dbReference type="NCBI Taxonomy" id="3003272"/>
    <lineage>
        <taxon>Bacteria</taxon>
        <taxon>Pseudomonadati</taxon>
        <taxon>Pseudomonadota</taxon>
        <taxon>Gammaproteobacteria</taxon>
        <taxon>Lysobacterales</taxon>
        <taxon>Lysobacteraceae</taxon>
        <taxon>Stenotrophomonas</taxon>
    </lineage>
</organism>
<proteinExistence type="predicted"/>
<dbReference type="PANTHER" id="PTHR43283">
    <property type="entry name" value="BETA-LACTAMASE-RELATED"/>
    <property type="match status" value="1"/>
</dbReference>
<feature type="signal peptide" evidence="1">
    <location>
        <begin position="1"/>
        <end position="21"/>
    </location>
</feature>
<keyword evidence="1" id="KW-0732">Signal</keyword>
<dbReference type="Pfam" id="PF00144">
    <property type="entry name" value="Beta-lactamase"/>
    <property type="match status" value="1"/>
</dbReference>
<keyword evidence="4" id="KW-1185">Reference proteome</keyword>
<dbReference type="InterPro" id="IPR012338">
    <property type="entry name" value="Beta-lactam/transpept-like"/>
</dbReference>
<evidence type="ECO:0000313" key="3">
    <source>
        <dbReference type="EMBL" id="WNH50165.1"/>
    </source>
</evidence>
<dbReference type="InterPro" id="IPR001466">
    <property type="entry name" value="Beta-lactam-related"/>
</dbReference>
<evidence type="ECO:0000256" key="1">
    <source>
        <dbReference type="SAM" id="SignalP"/>
    </source>
</evidence>
<feature type="chain" id="PRO_5046095037" evidence="1">
    <location>
        <begin position="22"/>
        <end position="338"/>
    </location>
</feature>
<dbReference type="Gene3D" id="3.40.710.10">
    <property type="entry name" value="DD-peptidase/beta-lactamase superfamily"/>
    <property type="match status" value="1"/>
</dbReference>
<dbReference type="SUPFAM" id="SSF56601">
    <property type="entry name" value="beta-lactamase/transpeptidase-like"/>
    <property type="match status" value="1"/>
</dbReference>
<sequence>MKRTWSTLMLLTMAWAAPVLASDPLTTVLARWDQDEHPDLRAVVVMRDGRIVAERYYNGETAASLHDVRSAGKSVTALLAGIAIDQGALKNVDERVTAHWPEAAGSAVGDVRLDDLLTMRSGLAAFDEDPASPGNEDKLDEAADPLAFVLAVPRATPPGQAYRYNSLTSYVVGVELAKATGMSMADFARTNLFTPLGISRWEWASDAAGYTKGQGNLSLTARDFATLGEMVRNKGLYNGRRIVSEAWLSEALAPRVPIADSDPYADHYGYFWYHKVHDINGQKVPVSFASGNGGNKIYVIPSRNMVVAITSSAYGRGYGQRRSEAILKALLSADTPAP</sequence>
<feature type="domain" description="Beta-lactamase-related" evidence="2">
    <location>
        <begin position="42"/>
        <end position="329"/>
    </location>
</feature>